<feature type="compositionally biased region" description="Low complexity" evidence="1">
    <location>
        <begin position="212"/>
        <end position="221"/>
    </location>
</feature>
<reference evidence="3 4" key="2">
    <citation type="journal article" date="2012" name="Open Biol.">
        <title>Characteristics of nucleosomes and linker DNA regions on the genome of the basidiomycete Mixia osmundae revealed by mono- and dinucleosome mapping.</title>
        <authorList>
            <person name="Nishida H."/>
            <person name="Kondo S."/>
            <person name="Matsumoto T."/>
            <person name="Suzuki Y."/>
            <person name="Yoshikawa H."/>
            <person name="Taylor T.D."/>
            <person name="Sugiyama J."/>
        </authorList>
    </citation>
    <scope>NUCLEOTIDE SEQUENCE [LARGE SCALE GENOMIC DNA]</scope>
    <source>
        <strain evidence="4">CBS 9802 / IAM 14324 / JCM 22182 / KY 12970</strain>
    </source>
</reference>
<dbReference type="InterPro" id="IPR036871">
    <property type="entry name" value="PX_dom_sf"/>
</dbReference>
<reference evidence="3 4" key="1">
    <citation type="journal article" date="2011" name="J. Gen. Appl. Microbiol.">
        <title>Draft genome sequencing of the enigmatic basidiomycete Mixia osmundae.</title>
        <authorList>
            <person name="Nishida H."/>
            <person name="Nagatsuka Y."/>
            <person name="Sugiyama J."/>
        </authorList>
    </citation>
    <scope>NUCLEOTIDE SEQUENCE [LARGE SCALE GENOMIC DNA]</scope>
    <source>
        <strain evidence="4">CBS 9802 / IAM 14324 / JCM 22182 / KY 12970</strain>
    </source>
</reference>
<dbReference type="Gene3D" id="1.20.1270.60">
    <property type="entry name" value="Arfaptin homology (AH) domain/BAR domain"/>
    <property type="match status" value="1"/>
</dbReference>
<dbReference type="Gene3D" id="3.30.1520.10">
    <property type="entry name" value="Phox-like domain"/>
    <property type="match status" value="1"/>
</dbReference>
<keyword evidence="4" id="KW-1185">Reference proteome</keyword>
<feature type="region of interest" description="Disordered" evidence="1">
    <location>
        <begin position="1"/>
        <end position="121"/>
    </location>
</feature>
<dbReference type="PANTHER" id="PTHR47433">
    <property type="entry name" value="VACUOLAR PROTEIN SORTING-ASSOCIATED PROTEIN 17"/>
    <property type="match status" value="1"/>
</dbReference>
<dbReference type="InParanoid" id="G7DZY7"/>
<dbReference type="OMA" id="PDPWASF"/>
<dbReference type="RefSeq" id="XP_014570768.1">
    <property type="nucleotide sequence ID" value="XM_014715282.1"/>
</dbReference>
<evidence type="ECO:0000256" key="1">
    <source>
        <dbReference type="SAM" id="MobiDB-lite"/>
    </source>
</evidence>
<feature type="compositionally biased region" description="Polar residues" evidence="1">
    <location>
        <begin position="157"/>
        <end position="175"/>
    </location>
</feature>
<dbReference type="GO" id="GO:0005829">
    <property type="term" value="C:cytosol"/>
    <property type="evidence" value="ECO:0007669"/>
    <property type="project" value="GOC"/>
</dbReference>
<dbReference type="SMART" id="SM00312">
    <property type="entry name" value="PX"/>
    <property type="match status" value="1"/>
</dbReference>
<dbReference type="OrthoDB" id="9976382at2759"/>
<dbReference type="GO" id="GO:0006886">
    <property type="term" value="P:intracellular protein transport"/>
    <property type="evidence" value="ECO:0007669"/>
    <property type="project" value="TreeGrafter"/>
</dbReference>
<feature type="domain" description="PX" evidence="2">
    <location>
        <begin position="226"/>
        <end position="337"/>
    </location>
</feature>
<dbReference type="Pfam" id="PF09325">
    <property type="entry name" value="Vps5"/>
    <property type="match status" value="1"/>
</dbReference>
<dbReference type="Pfam" id="PF00787">
    <property type="entry name" value="PX"/>
    <property type="match status" value="1"/>
</dbReference>
<feature type="compositionally biased region" description="Low complexity" evidence="1">
    <location>
        <begin position="638"/>
        <end position="649"/>
    </location>
</feature>
<dbReference type="GO" id="GO:0005768">
    <property type="term" value="C:endosome"/>
    <property type="evidence" value="ECO:0007669"/>
    <property type="project" value="TreeGrafter"/>
</dbReference>
<dbReference type="AlphaFoldDB" id="G7DZY7"/>
<dbReference type="HOGENOM" id="CLU_404503_0_0_1"/>
<accession>G7DZY7</accession>
<evidence type="ECO:0000313" key="4">
    <source>
        <dbReference type="Proteomes" id="UP000009131"/>
    </source>
</evidence>
<feature type="compositionally biased region" description="Polar residues" evidence="1">
    <location>
        <begin position="599"/>
        <end position="618"/>
    </location>
</feature>
<dbReference type="Proteomes" id="UP000009131">
    <property type="component" value="Unassembled WGS sequence"/>
</dbReference>
<dbReference type="InterPro" id="IPR053055">
    <property type="entry name" value="VPS17"/>
</dbReference>
<proteinExistence type="predicted"/>
<dbReference type="SUPFAM" id="SSF64268">
    <property type="entry name" value="PX domain"/>
    <property type="match status" value="1"/>
</dbReference>
<dbReference type="InterPro" id="IPR027267">
    <property type="entry name" value="AH/BAR_dom_sf"/>
</dbReference>
<feature type="region of interest" description="Disordered" evidence="1">
    <location>
        <begin position="134"/>
        <end position="224"/>
    </location>
</feature>
<organism evidence="3 4">
    <name type="scientific">Mixia osmundae (strain CBS 9802 / IAM 14324 / JCM 22182 / KY 12970)</name>
    <dbReference type="NCBI Taxonomy" id="764103"/>
    <lineage>
        <taxon>Eukaryota</taxon>
        <taxon>Fungi</taxon>
        <taxon>Dikarya</taxon>
        <taxon>Basidiomycota</taxon>
        <taxon>Pucciniomycotina</taxon>
        <taxon>Mixiomycetes</taxon>
        <taxon>Mixiales</taxon>
        <taxon>Mixiaceae</taxon>
        <taxon>Mixia</taxon>
    </lineage>
</organism>
<name>G7DZY7_MIXOS</name>
<gene>
    <name evidence="3" type="primary">Mo02808</name>
    <name evidence="3" type="ORF">E5Q_02808</name>
</gene>
<dbReference type="InterPro" id="IPR015404">
    <property type="entry name" value="Vps5_C"/>
</dbReference>
<dbReference type="PANTHER" id="PTHR47433:SF1">
    <property type="entry name" value="VACUOLAR PROTEIN SORTING-ASSOCIATED PROTEIN 17"/>
    <property type="match status" value="1"/>
</dbReference>
<evidence type="ECO:0000313" key="3">
    <source>
        <dbReference type="EMBL" id="GAA96147.1"/>
    </source>
</evidence>
<feature type="compositionally biased region" description="Basic and acidic residues" evidence="1">
    <location>
        <begin position="197"/>
        <end position="211"/>
    </location>
</feature>
<comment type="caution">
    <text evidence="3">The sequence shown here is derived from an EMBL/GenBank/DDBJ whole genome shotgun (WGS) entry which is preliminary data.</text>
</comment>
<sequence>MDPLGVSGILPDVGPSSDRQQESPKRTYHGRIEQQAVPAASASVPATLSSFPYRPPLEAASPTYARQVLPQPDDGPLGSSSAHMAQSLYDPTRKPLPAGPDSPQRRGLAYQSGSASTMLPHHQYYQQSNLPVAYQPQQQQPQQQPPPTINQYRPHAAQTQQGASSSTLAAPTQNGVGRPRSPFASATPASFVQRGYPDSDQKRLHDPDVDQSRSTSSSSQQRVKEDPFVRVRVLALDRTKKELWIKLDATTNLSSYHHGYVRAFTRSSTDFAALHSALASNHPQTIVPALPFSSTSALTDEEEDRIVRSSYQRWLNRVCKDAGLMSDEELRVFIEADFGYTAYSKRQTKTGSSLLKFKSATDEDDELGSAKKEMSKLEHHLTEAAKAIDKDAKARKTLSLSLQDLAEKFTAFSTTETHQPLNVGLRRLADALRRISEVENVHSTSDCVTVGDGLAYEAAEAREARETLMHRQSTVDEHRAAVKNTITRKREIERLKASSSIKSNRATEALEEFETATKQEAILAQKLDAVSQRLLPSLHSHTRQMNQDTLQTLAQYARATLAYEKQLLKELDAVVPDLEKIPARSSEDAYYVHPPPPLDSSQRSATGIPRSQSANSMPSPDRGSLYHSRSGSVPVHHSISGSRSPGGPIANSQTGAQSMILPRGQPNRINQLANSVHIDTTGLPTRQAETFVEPHKRVDARAAASLLSNHF</sequence>
<protein>
    <recommendedName>
        <fullName evidence="2">PX domain-containing protein</fullName>
    </recommendedName>
</protein>
<feature type="region of interest" description="Disordered" evidence="1">
    <location>
        <begin position="586"/>
        <end position="654"/>
    </location>
</feature>
<dbReference type="FunCoup" id="G7DZY7">
    <property type="interactions" value="38"/>
</dbReference>
<dbReference type="InterPro" id="IPR001683">
    <property type="entry name" value="PX_dom"/>
</dbReference>
<dbReference type="eggNOG" id="KOG2273">
    <property type="taxonomic scope" value="Eukaryota"/>
</dbReference>
<dbReference type="EMBL" id="BABT02000076">
    <property type="protein sequence ID" value="GAA96147.1"/>
    <property type="molecule type" value="Genomic_DNA"/>
</dbReference>
<dbReference type="GO" id="GO:0030905">
    <property type="term" value="C:retromer, tubulation complex"/>
    <property type="evidence" value="ECO:0007669"/>
    <property type="project" value="TreeGrafter"/>
</dbReference>
<evidence type="ECO:0000259" key="2">
    <source>
        <dbReference type="SMART" id="SM00312"/>
    </source>
</evidence>
<dbReference type="GO" id="GO:0032266">
    <property type="term" value="F:phosphatidylinositol-3-phosphate binding"/>
    <property type="evidence" value="ECO:0007669"/>
    <property type="project" value="TreeGrafter"/>
</dbReference>
<dbReference type="STRING" id="764103.G7DZY7"/>
<dbReference type="GO" id="GO:0042147">
    <property type="term" value="P:retrograde transport, endosome to Golgi"/>
    <property type="evidence" value="ECO:0007669"/>
    <property type="project" value="TreeGrafter"/>
</dbReference>
<feature type="compositionally biased region" description="Low complexity" evidence="1">
    <location>
        <begin position="34"/>
        <end position="46"/>
    </location>
</feature>